<comment type="similarity">
    <text evidence="7">Belongs to the binding-protein-dependent transport system permease family.</text>
</comment>
<keyword evidence="2 7" id="KW-0813">Transport</keyword>
<dbReference type="InterPro" id="IPR035906">
    <property type="entry name" value="MetI-like_sf"/>
</dbReference>
<name>A6DK39_9BACT</name>
<evidence type="ECO:0000313" key="10">
    <source>
        <dbReference type="Proteomes" id="UP000004947"/>
    </source>
</evidence>
<dbReference type="Proteomes" id="UP000004947">
    <property type="component" value="Unassembled WGS sequence"/>
</dbReference>
<keyword evidence="10" id="KW-1185">Reference proteome</keyword>
<dbReference type="CDD" id="cd06261">
    <property type="entry name" value="TM_PBP2"/>
    <property type="match status" value="1"/>
</dbReference>
<evidence type="ECO:0000256" key="3">
    <source>
        <dbReference type="ARBA" id="ARBA00022475"/>
    </source>
</evidence>
<evidence type="ECO:0000256" key="6">
    <source>
        <dbReference type="ARBA" id="ARBA00023136"/>
    </source>
</evidence>
<organism evidence="9 10">
    <name type="scientific">Lentisphaera araneosa HTCC2155</name>
    <dbReference type="NCBI Taxonomy" id="313628"/>
    <lineage>
        <taxon>Bacteria</taxon>
        <taxon>Pseudomonadati</taxon>
        <taxon>Lentisphaerota</taxon>
        <taxon>Lentisphaeria</taxon>
        <taxon>Lentisphaerales</taxon>
        <taxon>Lentisphaeraceae</taxon>
        <taxon>Lentisphaera</taxon>
    </lineage>
</organism>
<evidence type="ECO:0000256" key="1">
    <source>
        <dbReference type="ARBA" id="ARBA00004651"/>
    </source>
</evidence>
<gene>
    <name evidence="9" type="ORF">LNTAR_00010</name>
</gene>
<evidence type="ECO:0000256" key="2">
    <source>
        <dbReference type="ARBA" id="ARBA00022448"/>
    </source>
</evidence>
<dbReference type="EMBL" id="ABCK01000007">
    <property type="protein sequence ID" value="EDM27737.1"/>
    <property type="molecule type" value="Genomic_DNA"/>
</dbReference>
<feature type="transmembrane region" description="Helical" evidence="7">
    <location>
        <begin position="76"/>
        <end position="97"/>
    </location>
</feature>
<dbReference type="Pfam" id="PF00528">
    <property type="entry name" value="BPD_transp_1"/>
    <property type="match status" value="1"/>
</dbReference>
<proteinExistence type="inferred from homology"/>
<evidence type="ECO:0000313" key="9">
    <source>
        <dbReference type="EMBL" id="EDM27737.1"/>
    </source>
</evidence>
<feature type="transmembrane region" description="Helical" evidence="7">
    <location>
        <begin position="139"/>
        <end position="167"/>
    </location>
</feature>
<dbReference type="Gene3D" id="1.10.3720.10">
    <property type="entry name" value="MetI-like"/>
    <property type="match status" value="1"/>
</dbReference>
<dbReference type="GO" id="GO:0005886">
    <property type="term" value="C:plasma membrane"/>
    <property type="evidence" value="ECO:0007669"/>
    <property type="project" value="UniProtKB-SubCell"/>
</dbReference>
<feature type="domain" description="ABC transmembrane type-1" evidence="8">
    <location>
        <begin position="38"/>
        <end position="270"/>
    </location>
</feature>
<keyword evidence="4 7" id="KW-0812">Transmembrane</keyword>
<feature type="transmembrane region" description="Helical" evidence="7">
    <location>
        <begin position="187"/>
        <end position="207"/>
    </location>
</feature>
<evidence type="ECO:0000259" key="8">
    <source>
        <dbReference type="PROSITE" id="PS50928"/>
    </source>
</evidence>
<keyword evidence="6 7" id="KW-0472">Membrane</keyword>
<evidence type="ECO:0000256" key="4">
    <source>
        <dbReference type="ARBA" id="ARBA00022692"/>
    </source>
</evidence>
<sequence length="278" mass="31486">MSLTSDPDIINHEASPEKFIGLSHYFDLIKDPSYHKAIKNTTIYTLGAIGIIVPLSFFIAHLLLACHKFLRPIFSFILIVPGITPPIVLSILFLLFFHGENGILNQFVATPFIALLKSINSPWAESLPDYINWQKDPRFIMFALIFQSVWRWTGFITLFFLCSLQAIPKNLEEAIELEGANFFKRLIHLRIPACSHVILFAIIYLMVDSIAMFAGSYRLLGGSGGTDDAGLLLISYVYQTGFTFQQFNRAAAISMSVVPFLASLIWVLFWRQKKDEVQ</sequence>
<dbReference type="SUPFAM" id="SSF161098">
    <property type="entry name" value="MetI-like"/>
    <property type="match status" value="1"/>
</dbReference>
<evidence type="ECO:0000256" key="7">
    <source>
        <dbReference type="RuleBase" id="RU363032"/>
    </source>
</evidence>
<dbReference type="eggNOG" id="COG1175">
    <property type="taxonomic scope" value="Bacteria"/>
</dbReference>
<feature type="transmembrane region" description="Helical" evidence="7">
    <location>
        <begin position="250"/>
        <end position="270"/>
    </location>
</feature>
<dbReference type="AlphaFoldDB" id="A6DK39"/>
<keyword evidence="9" id="KW-0762">Sugar transport</keyword>
<dbReference type="PROSITE" id="PS50928">
    <property type="entry name" value="ABC_TM1"/>
    <property type="match status" value="1"/>
</dbReference>
<dbReference type="PANTHER" id="PTHR43227:SF7">
    <property type="entry name" value="ARABINOOLIGOSACCHARIDES TRANSPORT SYSTEM PERMEASE PROTEIN ARAP"/>
    <property type="match status" value="1"/>
</dbReference>
<protein>
    <submittedName>
        <fullName evidence="9">ABC-type sugar transport system, permease component</fullName>
    </submittedName>
</protein>
<feature type="transmembrane region" description="Helical" evidence="7">
    <location>
        <begin position="103"/>
        <end position="119"/>
    </location>
</feature>
<reference evidence="9 10" key="1">
    <citation type="journal article" date="2010" name="J. Bacteriol.">
        <title>Genome sequence of Lentisphaera araneosa HTCC2155T, the type species of the order Lentisphaerales in the phylum Lentisphaerae.</title>
        <authorList>
            <person name="Thrash J.C."/>
            <person name="Cho J.C."/>
            <person name="Vergin K.L."/>
            <person name="Morris R.M."/>
            <person name="Giovannoni S.J."/>
        </authorList>
    </citation>
    <scope>NUCLEOTIDE SEQUENCE [LARGE SCALE GENOMIC DNA]</scope>
    <source>
        <strain evidence="9 10">HTCC2155</strain>
    </source>
</reference>
<dbReference type="InterPro" id="IPR050809">
    <property type="entry name" value="UgpAE/MalFG_permease"/>
</dbReference>
<dbReference type="InterPro" id="IPR000515">
    <property type="entry name" value="MetI-like"/>
</dbReference>
<dbReference type="STRING" id="313628.LNTAR_00010"/>
<accession>A6DK39</accession>
<dbReference type="GO" id="GO:0055085">
    <property type="term" value="P:transmembrane transport"/>
    <property type="evidence" value="ECO:0007669"/>
    <property type="project" value="InterPro"/>
</dbReference>
<feature type="transmembrane region" description="Helical" evidence="7">
    <location>
        <begin position="43"/>
        <end position="64"/>
    </location>
</feature>
<evidence type="ECO:0000256" key="5">
    <source>
        <dbReference type="ARBA" id="ARBA00022989"/>
    </source>
</evidence>
<comment type="caution">
    <text evidence="9">The sequence shown here is derived from an EMBL/GenBank/DDBJ whole genome shotgun (WGS) entry which is preliminary data.</text>
</comment>
<keyword evidence="3" id="KW-1003">Cell membrane</keyword>
<comment type="subcellular location">
    <subcellularLocation>
        <location evidence="1 7">Cell membrane</location>
        <topology evidence="1 7">Multi-pass membrane protein</topology>
    </subcellularLocation>
</comment>
<keyword evidence="5 7" id="KW-1133">Transmembrane helix</keyword>
<dbReference type="PANTHER" id="PTHR43227">
    <property type="entry name" value="BLL4140 PROTEIN"/>
    <property type="match status" value="1"/>
</dbReference>